<dbReference type="InterPro" id="IPR020568">
    <property type="entry name" value="Ribosomal_Su5_D2-typ_SF"/>
</dbReference>
<feature type="active site" evidence="9">
    <location>
        <position position="18"/>
    </location>
</feature>
<evidence type="ECO:0000256" key="5">
    <source>
        <dbReference type="ARBA" id="ARBA00022741"/>
    </source>
</evidence>
<comment type="catalytic activity">
    <reaction evidence="9">
        <text>4-CDP-2-C-methyl-D-erythritol + ATP = 4-CDP-2-C-methyl-D-erythritol 2-phosphate + ADP + H(+)</text>
        <dbReference type="Rhea" id="RHEA:18437"/>
        <dbReference type="ChEBI" id="CHEBI:15378"/>
        <dbReference type="ChEBI" id="CHEBI:30616"/>
        <dbReference type="ChEBI" id="CHEBI:57823"/>
        <dbReference type="ChEBI" id="CHEBI:57919"/>
        <dbReference type="ChEBI" id="CHEBI:456216"/>
        <dbReference type="EC" id="2.7.1.148"/>
    </reaction>
</comment>
<keyword evidence="6 9" id="KW-0418">Kinase</keyword>
<dbReference type="GO" id="GO:0019288">
    <property type="term" value="P:isopentenyl diphosphate biosynthetic process, methylerythritol 4-phosphate pathway"/>
    <property type="evidence" value="ECO:0007669"/>
    <property type="project" value="UniProtKB-UniRule"/>
</dbReference>
<comment type="similarity">
    <text evidence="1 9">Belongs to the GHMP kinase family. IspE subfamily.</text>
</comment>
<keyword evidence="10" id="KW-1133">Transmembrane helix</keyword>
<dbReference type="EMBL" id="AECZ01000006">
    <property type="protein sequence ID" value="EFL52054.1"/>
    <property type="molecule type" value="Genomic_DNA"/>
</dbReference>
<dbReference type="InterPro" id="IPR014721">
    <property type="entry name" value="Ribsml_uS5_D2-typ_fold_subgr"/>
</dbReference>
<keyword evidence="9" id="KW-0414">Isoprene biosynthesis</keyword>
<dbReference type="EC" id="2.7.1.148" evidence="2 9"/>
<dbReference type="NCBIfam" id="TIGR00154">
    <property type="entry name" value="ispE"/>
    <property type="match status" value="1"/>
</dbReference>
<evidence type="ECO:0000256" key="10">
    <source>
        <dbReference type="SAM" id="Phobius"/>
    </source>
</evidence>
<dbReference type="PIRSF" id="PIRSF010376">
    <property type="entry name" value="IspE"/>
    <property type="match status" value="1"/>
</dbReference>
<dbReference type="GO" id="GO:0005524">
    <property type="term" value="F:ATP binding"/>
    <property type="evidence" value="ECO:0007669"/>
    <property type="project" value="UniProtKB-UniRule"/>
</dbReference>
<comment type="function">
    <text evidence="9">Catalyzes the phosphorylation of the position 2 hydroxy group of 4-diphosphocytidyl-2C-methyl-D-erythritol.</text>
</comment>
<dbReference type="Pfam" id="PF00288">
    <property type="entry name" value="GHMP_kinases_N"/>
    <property type="match status" value="1"/>
</dbReference>
<dbReference type="AlphaFoldDB" id="E1JUC4"/>
<evidence type="ECO:0000313" key="14">
    <source>
        <dbReference type="Proteomes" id="UP000006250"/>
    </source>
</evidence>
<gene>
    <name evidence="9" type="primary">ispE</name>
    <name evidence="13" type="ORF">DesfrDRAFT_1223</name>
</gene>
<reference evidence="13 14" key="1">
    <citation type="submission" date="2010-08" db="EMBL/GenBank/DDBJ databases">
        <title>The draft genome of Desulfovibrio fructosovorans JJ.</title>
        <authorList>
            <consortium name="US DOE Joint Genome Institute (JGI-PGF)"/>
            <person name="Lucas S."/>
            <person name="Copeland A."/>
            <person name="Lapidus A."/>
            <person name="Cheng J.-F."/>
            <person name="Bruce D."/>
            <person name="Goodwin L."/>
            <person name="Pitluck S."/>
            <person name="Land M.L."/>
            <person name="Hauser L."/>
            <person name="Chang Y.-J."/>
            <person name="Jeffries C."/>
            <person name="Wall J.D."/>
            <person name="Stahl D.A."/>
            <person name="Arkin A.P."/>
            <person name="Dehal P."/>
            <person name="Stolyar S.M."/>
            <person name="Hazen T.C."/>
            <person name="Woyke T.J."/>
        </authorList>
    </citation>
    <scope>NUCLEOTIDE SEQUENCE [LARGE SCALE GENOMIC DNA]</scope>
    <source>
        <strain evidence="13 14">JJ</strain>
    </source>
</reference>
<feature type="binding site" evidence="9">
    <location>
        <begin position="103"/>
        <end position="113"/>
    </location>
    <ligand>
        <name>ATP</name>
        <dbReference type="ChEBI" id="CHEBI:30616"/>
    </ligand>
</feature>
<dbReference type="PANTHER" id="PTHR43527:SF2">
    <property type="entry name" value="4-DIPHOSPHOCYTIDYL-2-C-METHYL-D-ERYTHRITOL KINASE, CHLOROPLASTIC"/>
    <property type="match status" value="1"/>
</dbReference>
<protein>
    <recommendedName>
        <fullName evidence="3 9">4-diphosphocytidyl-2-C-methyl-D-erythritol kinase</fullName>
        <shortName evidence="9">CMK</shortName>
        <ecNumber evidence="2 9">2.7.1.148</ecNumber>
    </recommendedName>
    <alternativeName>
        <fullName evidence="8 9">4-(cytidine-5'-diphospho)-2-C-methyl-D-erythritol kinase</fullName>
    </alternativeName>
</protein>
<evidence type="ECO:0000256" key="1">
    <source>
        <dbReference type="ARBA" id="ARBA00009684"/>
    </source>
</evidence>
<evidence type="ECO:0000259" key="11">
    <source>
        <dbReference type="Pfam" id="PF00288"/>
    </source>
</evidence>
<accession>E1JUC4</accession>
<evidence type="ECO:0000256" key="8">
    <source>
        <dbReference type="ARBA" id="ARBA00032554"/>
    </source>
</evidence>
<evidence type="ECO:0000259" key="12">
    <source>
        <dbReference type="Pfam" id="PF08544"/>
    </source>
</evidence>
<feature type="active site" evidence="9">
    <location>
        <position position="146"/>
    </location>
</feature>
<dbReference type="HAMAP" id="MF_00061">
    <property type="entry name" value="IspE"/>
    <property type="match status" value="1"/>
</dbReference>
<dbReference type="OrthoDB" id="9809438at2"/>
<evidence type="ECO:0000256" key="7">
    <source>
        <dbReference type="ARBA" id="ARBA00022840"/>
    </source>
</evidence>
<dbReference type="InterPro" id="IPR004424">
    <property type="entry name" value="IspE"/>
</dbReference>
<dbReference type="SUPFAM" id="SSF54211">
    <property type="entry name" value="Ribosomal protein S5 domain 2-like"/>
    <property type="match status" value="1"/>
</dbReference>
<dbReference type="STRING" id="596151.DesfrDRAFT_1223"/>
<comment type="pathway">
    <text evidence="9">Isoprenoid biosynthesis; isopentenyl diphosphate biosynthesis via DXP pathway; isopentenyl diphosphate from 1-deoxy-D-xylulose 5-phosphate: step 3/6.</text>
</comment>
<evidence type="ECO:0000256" key="3">
    <source>
        <dbReference type="ARBA" id="ARBA00017473"/>
    </source>
</evidence>
<feature type="transmembrane region" description="Helical" evidence="10">
    <location>
        <begin position="250"/>
        <end position="271"/>
    </location>
</feature>
<comment type="caution">
    <text evidence="13">The sequence shown here is derived from an EMBL/GenBank/DDBJ whole genome shotgun (WGS) entry which is preliminary data.</text>
</comment>
<keyword evidence="4 9" id="KW-0808">Transferase</keyword>
<dbReference type="Pfam" id="PF08544">
    <property type="entry name" value="GHMP_kinases_C"/>
    <property type="match status" value="1"/>
</dbReference>
<proteinExistence type="inferred from homology"/>
<dbReference type="Gene3D" id="3.30.70.890">
    <property type="entry name" value="GHMP kinase, C-terminal domain"/>
    <property type="match status" value="1"/>
</dbReference>
<dbReference type="GO" id="GO:0016114">
    <property type="term" value="P:terpenoid biosynthetic process"/>
    <property type="evidence" value="ECO:0007669"/>
    <property type="project" value="UniProtKB-UniRule"/>
</dbReference>
<name>E1JUC4_SOLFR</name>
<evidence type="ECO:0000256" key="9">
    <source>
        <dbReference type="HAMAP-Rule" id="MF_00061"/>
    </source>
</evidence>
<dbReference type="SUPFAM" id="SSF55060">
    <property type="entry name" value="GHMP Kinase, C-terminal domain"/>
    <property type="match status" value="1"/>
</dbReference>
<sequence>MALPSHCAEETALPVPCKVNLRLAVGPRRPDGYHDIDTFFLPLPEPCDAFFIRRFDEPGDIELSCSDPELETDDNLVVRAYRAFAAATGFSPRLEASLKKRIPHGAGLGGGSSDAAVMLRYLNDRAGEAALAEPGLATLALALGADVPFFLLGAPAMATGVGECLIPTDPGLSGWHAAVVCSPCHVPTAWAYAALDAARTFPAKAGASLLTSVFDANRRAFCVTGAPLRNDFEPVVFAAHPELGRVKERLLALGAAGALLSGTGSAVFGLFRQRQTAVMALADLSGDGPRTFLASL</sequence>
<keyword evidence="7 9" id="KW-0067">ATP-binding</keyword>
<dbReference type="eggNOG" id="COG1947">
    <property type="taxonomic scope" value="Bacteria"/>
</dbReference>
<dbReference type="InterPro" id="IPR013750">
    <property type="entry name" value="GHMP_kinase_C_dom"/>
</dbReference>
<dbReference type="Gene3D" id="3.30.230.10">
    <property type="match status" value="1"/>
</dbReference>
<keyword evidence="10" id="KW-0472">Membrane</keyword>
<evidence type="ECO:0000256" key="6">
    <source>
        <dbReference type="ARBA" id="ARBA00022777"/>
    </source>
</evidence>
<keyword evidence="14" id="KW-1185">Reference proteome</keyword>
<dbReference type="InterPro" id="IPR006204">
    <property type="entry name" value="GHMP_kinase_N_dom"/>
</dbReference>
<organism evidence="13 14">
    <name type="scientific">Solidesulfovibrio fructosivorans JJ]</name>
    <dbReference type="NCBI Taxonomy" id="596151"/>
    <lineage>
        <taxon>Bacteria</taxon>
        <taxon>Pseudomonadati</taxon>
        <taxon>Thermodesulfobacteriota</taxon>
        <taxon>Desulfovibrionia</taxon>
        <taxon>Desulfovibrionales</taxon>
        <taxon>Desulfovibrionaceae</taxon>
        <taxon>Solidesulfovibrio</taxon>
    </lineage>
</organism>
<evidence type="ECO:0000313" key="13">
    <source>
        <dbReference type="EMBL" id="EFL52054.1"/>
    </source>
</evidence>
<keyword evidence="5 9" id="KW-0547">Nucleotide-binding</keyword>
<dbReference type="PANTHER" id="PTHR43527">
    <property type="entry name" value="4-DIPHOSPHOCYTIDYL-2-C-METHYL-D-ERYTHRITOL KINASE, CHLOROPLASTIC"/>
    <property type="match status" value="1"/>
</dbReference>
<evidence type="ECO:0000256" key="4">
    <source>
        <dbReference type="ARBA" id="ARBA00022679"/>
    </source>
</evidence>
<evidence type="ECO:0000256" key="2">
    <source>
        <dbReference type="ARBA" id="ARBA00012052"/>
    </source>
</evidence>
<dbReference type="GO" id="GO:0050515">
    <property type="term" value="F:4-(cytidine 5'-diphospho)-2-C-methyl-D-erythritol kinase activity"/>
    <property type="evidence" value="ECO:0007669"/>
    <property type="project" value="UniProtKB-UniRule"/>
</dbReference>
<dbReference type="Proteomes" id="UP000006250">
    <property type="component" value="Unassembled WGS sequence"/>
</dbReference>
<keyword evidence="10" id="KW-0812">Transmembrane</keyword>
<feature type="domain" description="GHMP kinase N-terminal" evidence="11">
    <location>
        <begin position="75"/>
        <end position="153"/>
    </location>
</feature>
<feature type="domain" description="GHMP kinase C-terminal" evidence="12">
    <location>
        <begin position="229"/>
        <end position="277"/>
    </location>
</feature>
<dbReference type="UniPathway" id="UPA00056">
    <property type="reaction ID" value="UER00094"/>
</dbReference>
<dbReference type="InterPro" id="IPR036554">
    <property type="entry name" value="GHMP_kinase_C_sf"/>
</dbReference>
<dbReference type="RefSeq" id="WP_005992098.1">
    <property type="nucleotide sequence ID" value="NZ_AECZ01000006.1"/>
</dbReference>